<dbReference type="Pfam" id="PF17107">
    <property type="entry name" value="SesA"/>
    <property type="match status" value="1"/>
</dbReference>
<evidence type="ECO:0000259" key="2">
    <source>
        <dbReference type="Pfam" id="PF17107"/>
    </source>
</evidence>
<reference evidence="3 4" key="1">
    <citation type="journal article" date="2011" name="Genome Biol.">
        <title>Comparative genome sequence analysis underscores mycoparasitism as the ancestral life style of Trichoderma.</title>
        <authorList>
            <person name="Kubicek C.P."/>
            <person name="Herrera-Estrella A."/>
            <person name="Seidl-Seiboth V."/>
            <person name="Martinez D.A."/>
            <person name="Druzhinina I.S."/>
            <person name="Thon M."/>
            <person name="Zeilinger S."/>
            <person name="Casas-Flores S."/>
            <person name="Horwitz B.A."/>
            <person name="Mukherjee P.K."/>
            <person name="Mukherjee M."/>
            <person name="Kredics L."/>
            <person name="Alcaraz L.D."/>
            <person name="Aerts A."/>
            <person name="Antal Z."/>
            <person name="Atanasova L."/>
            <person name="Cervantes-Badillo M.G."/>
            <person name="Challacombe J."/>
            <person name="Chertkov O."/>
            <person name="McCluskey K."/>
            <person name="Coulpier F."/>
            <person name="Deshpande N."/>
            <person name="von Doehren H."/>
            <person name="Ebbole D.J."/>
            <person name="Esquivel-Naranjo E.U."/>
            <person name="Fekete E."/>
            <person name="Flipphi M."/>
            <person name="Glaser F."/>
            <person name="Gomez-Rodriguez E.Y."/>
            <person name="Gruber S."/>
            <person name="Han C."/>
            <person name="Henrissat B."/>
            <person name="Hermosa R."/>
            <person name="Hernandez-Onate M."/>
            <person name="Karaffa L."/>
            <person name="Kosti I."/>
            <person name="Le Crom S."/>
            <person name="Lindquist E."/>
            <person name="Lucas S."/>
            <person name="Luebeck M."/>
            <person name="Luebeck P.S."/>
            <person name="Margeot A."/>
            <person name="Metz B."/>
            <person name="Misra M."/>
            <person name="Nevalainen H."/>
            <person name="Omann M."/>
            <person name="Packer N."/>
            <person name="Perrone G."/>
            <person name="Uresti-Rivera E.E."/>
            <person name="Salamov A."/>
            <person name="Schmoll M."/>
            <person name="Seiboth B."/>
            <person name="Shapiro H."/>
            <person name="Sukno S."/>
            <person name="Tamayo-Ramos J.A."/>
            <person name="Tisch D."/>
            <person name="Wiest A."/>
            <person name="Wilkinson H.H."/>
            <person name="Zhang M."/>
            <person name="Coutinho P.M."/>
            <person name="Kenerley C.M."/>
            <person name="Monte E."/>
            <person name="Baker S.E."/>
            <person name="Grigoriev I.V."/>
        </authorList>
    </citation>
    <scope>NUCLEOTIDE SEQUENCE [LARGE SCALE GENOMIC DNA]</scope>
    <source>
        <strain evidence="4">ATCC 20476 / IMI 206040</strain>
    </source>
</reference>
<keyword evidence="1" id="KW-0732">Signal</keyword>
<organism evidence="3 4">
    <name type="scientific">Hypocrea atroviridis (strain ATCC 20476 / IMI 206040)</name>
    <name type="common">Trichoderma atroviride</name>
    <dbReference type="NCBI Taxonomy" id="452589"/>
    <lineage>
        <taxon>Eukaryota</taxon>
        <taxon>Fungi</taxon>
        <taxon>Dikarya</taxon>
        <taxon>Ascomycota</taxon>
        <taxon>Pezizomycotina</taxon>
        <taxon>Sordariomycetes</taxon>
        <taxon>Hypocreomycetidae</taxon>
        <taxon>Hypocreales</taxon>
        <taxon>Hypocreaceae</taxon>
        <taxon>Trichoderma</taxon>
    </lineage>
</organism>
<name>G9NG21_HYPAI</name>
<gene>
    <name evidence="3" type="ORF">TRIATDRAFT_303810</name>
</gene>
<evidence type="ECO:0000256" key="1">
    <source>
        <dbReference type="SAM" id="SignalP"/>
    </source>
</evidence>
<dbReference type="HOGENOM" id="CLU_080513_1_0_1"/>
<dbReference type="EMBL" id="ABDG02000014">
    <property type="protein sequence ID" value="EHK50233.1"/>
    <property type="molecule type" value="Genomic_DNA"/>
</dbReference>
<dbReference type="STRING" id="452589.G9NG21"/>
<sequence>MITVELRGLISGIIIIINASIQLCQAVDDVSGLPPSFRDVANRLPAIQHTLEEALRRLVEEEDNTCTISAERYVGLYRMLESCRNKATAIQNILQSVSPDANTSLIKRCAMAMKAISLANRVEGLMQNILHDLQVLAADNAVHRNSKSQIKCLYVVLFRAGGIR</sequence>
<dbReference type="Proteomes" id="UP000005426">
    <property type="component" value="Unassembled WGS sequence"/>
</dbReference>
<proteinExistence type="predicted"/>
<feature type="signal peptide" evidence="1">
    <location>
        <begin position="1"/>
        <end position="26"/>
    </location>
</feature>
<dbReference type="OMA" id="KRCAMAM"/>
<feature type="domain" description="NACHT-NTPase and P-loop NTPases N-terminal" evidence="2">
    <location>
        <begin position="10"/>
        <end position="136"/>
    </location>
</feature>
<dbReference type="InterPro" id="IPR031352">
    <property type="entry name" value="SesA"/>
</dbReference>
<dbReference type="eggNOG" id="ENOG502SRS4">
    <property type="taxonomic scope" value="Eukaryota"/>
</dbReference>
<comment type="caution">
    <text evidence="3">The sequence shown here is derived from an EMBL/GenBank/DDBJ whole genome shotgun (WGS) entry which is preliminary data.</text>
</comment>
<accession>G9NG21</accession>
<dbReference type="AlphaFoldDB" id="G9NG21"/>
<protein>
    <recommendedName>
        <fullName evidence="2">NACHT-NTPase and P-loop NTPases N-terminal domain-containing protein</fullName>
    </recommendedName>
</protein>
<evidence type="ECO:0000313" key="4">
    <source>
        <dbReference type="Proteomes" id="UP000005426"/>
    </source>
</evidence>
<feature type="chain" id="PRO_5003524419" description="NACHT-NTPase and P-loop NTPases N-terminal domain-containing protein" evidence="1">
    <location>
        <begin position="27"/>
        <end position="164"/>
    </location>
</feature>
<evidence type="ECO:0000313" key="3">
    <source>
        <dbReference type="EMBL" id="EHK50233.1"/>
    </source>
</evidence>
<dbReference type="OrthoDB" id="674604at2759"/>
<keyword evidence="4" id="KW-1185">Reference proteome</keyword>